<feature type="non-terminal residue" evidence="8">
    <location>
        <position position="375"/>
    </location>
</feature>
<dbReference type="GO" id="GO:0016491">
    <property type="term" value="F:oxidoreductase activity"/>
    <property type="evidence" value="ECO:0007669"/>
    <property type="project" value="UniProtKB-KW"/>
</dbReference>
<gene>
    <name evidence="8" type="ORF">CU098_002516</name>
</gene>
<dbReference type="PANTHER" id="PTHR11709">
    <property type="entry name" value="MULTI-COPPER OXIDASE"/>
    <property type="match status" value="1"/>
</dbReference>
<dbReference type="SUPFAM" id="SSF49503">
    <property type="entry name" value="Cupredoxins"/>
    <property type="match status" value="2"/>
</dbReference>
<evidence type="ECO:0000256" key="4">
    <source>
        <dbReference type="ARBA" id="ARBA00023008"/>
    </source>
</evidence>
<protein>
    <submittedName>
        <fullName evidence="8">Uncharacterized protein</fullName>
    </submittedName>
</protein>
<dbReference type="InterPro" id="IPR001117">
    <property type="entry name" value="Cu-oxidase_2nd"/>
</dbReference>
<keyword evidence="4" id="KW-0186">Copper</keyword>
<evidence type="ECO:0000256" key="5">
    <source>
        <dbReference type="SAM" id="SignalP"/>
    </source>
</evidence>
<feature type="chain" id="PRO_5017049596" evidence="5">
    <location>
        <begin position="18"/>
        <end position="375"/>
    </location>
</feature>
<evidence type="ECO:0000256" key="3">
    <source>
        <dbReference type="ARBA" id="ARBA00023002"/>
    </source>
</evidence>
<feature type="signal peptide" evidence="5">
    <location>
        <begin position="1"/>
        <end position="17"/>
    </location>
</feature>
<organism evidence="8 9">
    <name type="scientific">Rhizopus stolonifer</name>
    <name type="common">Rhizopus nigricans</name>
    <dbReference type="NCBI Taxonomy" id="4846"/>
    <lineage>
        <taxon>Eukaryota</taxon>
        <taxon>Fungi</taxon>
        <taxon>Fungi incertae sedis</taxon>
        <taxon>Mucoromycota</taxon>
        <taxon>Mucoromycotina</taxon>
        <taxon>Mucoromycetes</taxon>
        <taxon>Mucorales</taxon>
        <taxon>Mucorineae</taxon>
        <taxon>Rhizopodaceae</taxon>
        <taxon>Rhizopus</taxon>
    </lineage>
</organism>
<dbReference type="OrthoDB" id="2121828at2759"/>
<sequence length="375" mass="42496">MVYPLLAFVFYLAWAQARPTNFTLHIKSALINPDCFNQSYAVLIVNDQFPAPALHMVKNDIVHLTVRNDVDNNVTTSIHLHGIRQLESNWADGVAGITQLAILPGQEFTQAFQVVDQSGTFYYHAHVGTQDDTVQGPLIVYESEEALKQHVSDGPYPYDGEHILKWSEWWHQSMYDREDYYMSPAFTADGGPDSILLNGQGVYPGNLSENCRGFAYFDVEPNKVYRLRHIGALTFRLLDITIAGHDMELIEVDNEYTEPYPIKSLEITAGQRMSTLIRTGNYSAGSLFPILSQYKYRFDPLNPGYTQSGYGYLRYVDPKDKKDICIMDRPEPLMPYNATDVIPGWVLPQVKPFVSGDAKILNATADYTIQLNMQQ</sequence>
<proteinExistence type="inferred from homology"/>
<evidence type="ECO:0000256" key="2">
    <source>
        <dbReference type="ARBA" id="ARBA00022723"/>
    </source>
</evidence>
<evidence type="ECO:0000259" key="6">
    <source>
        <dbReference type="Pfam" id="PF00394"/>
    </source>
</evidence>
<dbReference type="CDD" id="cd04206">
    <property type="entry name" value="CuRO_1_LCC_like"/>
    <property type="match status" value="1"/>
</dbReference>
<dbReference type="CDD" id="cd04205">
    <property type="entry name" value="CuRO_2_LCC_like"/>
    <property type="match status" value="1"/>
</dbReference>
<dbReference type="GO" id="GO:0005507">
    <property type="term" value="F:copper ion binding"/>
    <property type="evidence" value="ECO:0007669"/>
    <property type="project" value="InterPro"/>
</dbReference>
<dbReference type="AlphaFoldDB" id="A0A367JBA4"/>
<dbReference type="InterPro" id="IPR008972">
    <property type="entry name" value="Cupredoxin"/>
</dbReference>
<evidence type="ECO:0000313" key="8">
    <source>
        <dbReference type="EMBL" id="RCH87217.1"/>
    </source>
</evidence>
<feature type="domain" description="Plastocyanin-like" evidence="7">
    <location>
        <begin position="31"/>
        <end position="144"/>
    </location>
</feature>
<keyword evidence="3" id="KW-0560">Oxidoreductase</keyword>
<evidence type="ECO:0000256" key="1">
    <source>
        <dbReference type="ARBA" id="ARBA00010609"/>
    </source>
</evidence>
<keyword evidence="2" id="KW-0479">Metal-binding</keyword>
<dbReference type="InterPro" id="IPR045087">
    <property type="entry name" value="Cu-oxidase_fam"/>
</dbReference>
<dbReference type="Proteomes" id="UP000253551">
    <property type="component" value="Unassembled WGS sequence"/>
</dbReference>
<accession>A0A367JBA4</accession>
<comment type="caution">
    <text evidence="8">The sequence shown here is derived from an EMBL/GenBank/DDBJ whole genome shotgun (WGS) entry which is preliminary data.</text>
</comment>
<dbReference type="Pfam" id="PF00394">
    <property type="entry name" value="Cu-oxidase"/>
    <property type="match status" value="1"/>
</dbReference>
<evidence type="ECO:0000259" key="7">
    <source>
        <dbReference type="Pfam" id="PF07732"/>
    </source>
</evidence>
<dbReference type="EMBL" id="PJQM01003764">
    <property type="protein sequence ID" value="RCH87217.1"/>
    <property type="molecule type" value="Genomic_DNA"/>
</dbReference>
<reference evidence="8 9" key="1">
    <citation type="journal article" date="2018" name="G3 (Bethesda)">
        <title>Phylogenetic and Phylogenomic Definition of Rhizopus Species.</title>
        <authorList>
            <person name="Gryganskyi A.P."/>
            <person name="Golan J."/>
            <person name="Dolatabadi S."/>
            <person name="Mondo S."/>
            <person name="Robb S."/>
            <person name="Idnurm A."/>
            <person name="Muszewska A."/>
            <person name="Steczkiewicz K."/>
            <person name="Masonjones S."/>
            <person name="Liao H.L."/>
            <person name="Gajdeczka M.T."/>
            <person name="Anike F."/>
            <person name="Vuek A."/>
            <person name="Anishchenko I.M."/>
            <person name="Voigt K."/>
            <person name="de Hoog G.S."/>
            <person name="Smith M.E."/>
            <person name="Heitman J."/>
            <person name="Vilgalys R."/>
            <person name="Stajich J.E."/>
        </authorList>
    </citation>
    <scope>NUCLEOTIDE SEQUENCE [LARGE SCALE GENOMIC DNA]</scope>
    <source>
        <strain evidence="8 9">LSU 92-RS-03</strain>
    </source>
</reference>
<keyword evidence="5" id="KW-0732">Signal</keyword>
<name>A0A367JBA4_RHIST</name>
<dbReference type="STRING" id="4846.A0A367JBA4"/>
<dbReference type="Pfam" id="PF07732">
    <property type="entry name" value="Cu-oxidase_3"/>
    <property type="match status" value="1"/>
</dbReference>
<evidence type="ECO:0000313" key="9">
    <source>
        <dbReference type="Proteomes" id="UP000253551"/>
    </source>
</evidence>
<dbReference type="InterPro" id="IPR011707">
    <property type="entry name" value="Cu-oxidase-like_N"/>
</dbReference>
<dbReference type="PANTHER" id="PTHR11709:SF394">
    <property type="entry name" value="FI03373P-RELATED"/>
    <property type="match status" value="1"/>
</dbReference>
<dbReference type="Gene3D" id="2.60.40.420">
    <property type="entry name" value="Cupredoxins - blue copper proteins"/>
    <property type="match status" value="2"/>
</dbReference>
<feature type="domain" description="Plastocyanin-like" evidence="6">
    <location>
        <begin position="161"/>
        <end position="315"/>
    </location>
</feature>
<keyword evidence="9" id="KW-1185">Reference proteome</keyword>
<comment type="similarity">
    <text evidence="1">Belongs to the multicopper oxidase family.</text>
</comment>